<comment type="caution">
    <text evidence="2">The sequence shown here is derived from an EMBL/GenBank/DDBJ whole genome shotgun (WGS) entry which is preliminary data.</text>
</comment>
<sequence>MREADPSGVWRRCKVLDKEGSAVGSAAAGAEAEDGWVKSGGRMGEWLNGSECGEEATPATAACAIWEEEWDCGRSQSEEKGGERGPAWPRVSTPSHASTWHSRRMRAVGRGRERGGERDGHDDTHSCPGRRPSRARARVKDVDVKHLPESNRPASSHSPTHPFTRTQHSPSPALHMYYSTRGGSVRGRSPSHGPARCPWPGWITMATRWCLHHTSYTTPQLESDGSSGIGPPTSPYGDRWHCFNKASRRGNIVCHL</sequence>
<protein>
    <submittedName>
        <fullName evidence="2">Uncharacterized protein</fullName>
    </submittedName>
</protein>
<dbReference type="Proteomes" id="UP000799444">
    <property type="component" value="Unassembled WGS sequence"/>
</dbReference>
<feature type="compositionally biased region" description="Basic and acidic residues" evidence="1">
    <location>
        <begin position="138"/>
        <end position="149"/>
    </location>
</feature>
<gene>
    <name evidence="2" type="ORF">EJ04DRAFT_549020</name>
</gene>
<evidence type="ECO:0000313" key="2">
    <source>
        <dbReference type="EMBL" id="KAF2739741.1"/>
    </source>
</evidence>
<accession>A0A9P4V7N3</accession>
<name>A0A9P4V7N3_9PLEO</name>
<dbReference type="EMBL" id="ML996103">
    <property type="protein sequence ID" value="KAF2739741.1"/>
    <property type="molecule type" value="Genomic_DNA"/>
</dbReference>
<evidence type="ECO:0000313" key="3">
    <source>
        <dbReference type="Proteomes" id="UP000799444"/>
    </source>
</evidence>
<feature type="region of interest" description="Disordered" evidence="1">
    <location>
        <begin position="74"/>
        <end position="172"/>
    </location>
</feature>
<reference evidence="2" key="1">
    <citation type="journal article" date="2020" name="Stud. Mycol.">
        <title>101 Dothideomycetes genomes: a test case for predicting lifestyles and emergence of pathogens.</title>
        <authorList>
            <person name="Haridas S."/>
            <person name="Albert R."/>
            <person name="Binder M."/>
            <person name="Bloem J."/>
            <person name="Labutti K."/>
            <person name="Salamov A."/>
            <person name="Andreopoulos B."/>
            <person name="Baker S."/>
            <person name="Barry K."/>
            <person name="Bills G."/>
            <person name="Bluhm B."/>
            <person name="Cannon C."/>
            <person name="Castanera R."/>
            <person name="Culley D."/>
            <person name="Daum C."/>
            <person name="Ezra D."/>
            <person name="Gonzalez J."/>
            <person name="Henrissat B."/>
            <person name="Kuo A."/>
            <person name="Liang C."/>
            <person name="Lipzen A."/>
            <person name="Lutzoni F."/>
            <person name="Magnuson J."/>
            <person name="Mondo S."/>
            <person name="Nolan M."/>
            <person name="Ohm R."/>
            <person name="Pangilinan J."/>
            <person name="Park H.-J."/>
            <person name="Ramirez L."/>
            <person name="Alfaro M."/>
            <person name="Sun H."/>
            <person name="Tritt A."/>
            <person name="Yoshinaga Y."/>
            <person name="Zwiers L.-H."/>
            <person name="Turgeon B."/>
            <person name="Goodwin S."/>
            <person name="Spatafora J."/>
            <person name="Crous P."/>
            <person name="Grigoriev I."/>
        </authorList>
    </citation>
    <scope>NUCLEOTIDE SEQUENCE</scope>
    <source>
        <strain evidence="2">CBS 125425</strain>
    </source>
</reference>
<evidence type="ECO:0000256" key="1">
    <source>
        <dbReference type="SAM" id="MobiDB-lite"/>
    </source>
</evidence>
<keyword evidence="3" id="KW-1185">Reference proteome</keyword>
<dbReference type="AlphaFoldDB" id="A0A9P4V7N3"/>
<feature type="compositionally biased region" description="Polar residues" evidence="1">
    <location>
        <begin position="152"/>
        <end position="170"/>
    </location>
</feature>
<organism evidence="2 3">
    <name type="scientific">Polyplosphaeria fusca</name>
    <dbReference type="NCBI Taxonomy" id="682080"/>
    <lineage>
        <taxon>Eukaryota</taxon>
        <taxon>Fungi</taxon>
        <taxon>Dikarya</taxon>
        <taxon>Ascomycota</taxon>
        <taxon>Pezizomycotina</taxon>
        <taxon>Dothideomycetes</taxon>
        <taxon>Pleosporomycetidae</taxon>
        <taxon>Pleosporales</taxon>
        <taxon>Tetraplosphaeriaceae</taxon>
        <taxon>Polyplosphaeria</taxon>
    </lineage>
</organism>
<proteinExistence type="predicted"/>
<feature type="compositionally biased region" description="Basic and acidic residues" evidence="1">
    <location>
        <begin position="110"/>
        <end position="125"/>
    </location>
</feature>